<dbReference type="Pfam" id="PF14223">
    <property type="entry name" value="Retrotran_gag_2"/>
    <property type="match status" value="1"/>
</dbReference>
<organism evidence="2 3">
    <name type="scientific">Lolium multiflorum</name>
    <name type="common">Italian ryegrass</name>
    <name type="synonym">Lolium perenne subsp. multiflorum</name>
    <dbReference type="NCBI Taxonomy" id="4521"/>
    <lineage>
        <taxon>Eukaryota</taxon>
        <taxon>Viridiplantae</taxon>
        <taxon>Streptophyta</taxon>
        <taxon>Embryophyta</taxon>
        <taxon>Tracheophyta</taxon>
        <taxon>Spermatophyta</taxon>
        <taxon>Magnoliopsida</taxon>
        <taxon>Liliopsida</taxon>
        <taxon>Poales</taxon>
        <taxon>Poaceae</taxon>
        <taxon>BOP clade</taxon>
        <taxon>Pooideae</taxon>
        <taxon>Poodae</taxon>
        <taxon>Poeae</taxon>
        <taxon>Poeae Chloroplast Group 2 (Poeae type)</taxon>
        <taxon>Loliodinae</taxon>
        <taxon>Loliinae</taxon>
        <taxon>Lolium</taxon>
    </lineage>
</organism>
<dbReference type="EMBL" id="JAUUTY010000005">
    <property type="protein sequence ID" value="KAK1626255.1"/>
    <property type="molecule type" value="Genomic_DNA"/>
</dbReference>
<evidence type="ECO:0000256" key="1">
    <source>
        <dbReference type="SAM" id="MobiDB-lite"/>
    </source>
</evidence>
<evidence type="ECO:0000313" key="3">
    <source>
        <dbReference type="Proteomes" id="UP001231189"/>
    </source>
</evidence>
<dbReference type="PANTHER" id="PTHR47481:SF31">
    <property type="entry name" value="OS01G0873500 PROTEIN"/>
    <property type="match status" value="1"/>
</dbReference>
<feature type="region of interest" description="Disordered" evidence="1">
    <location>
        <begin position="49"/>
        <end position="96"/>
    </location>
</feature>
<feature type="compositionally biased region" description="Pro residues" evidence="1">
    <location>
        <begin position="82"/>
        <end position="96"/>
    </location>
</feature>
<proteinExistence type="predicted"/>
<reference evidence="2" key="1">
    <citation type="submission" date="2023-07" db="EMBL/GenBank/DDBJ databases">
        <title>A chromosome-level genome assembly of Lolium multiflorum.</title>
        <authorList>
            <person name="Chen Y."/>
            <person name="Copetti D."/>
            <person name="Kolliker R."/>
            <person name="Studer B."/>
        </authorList>
    </citation>
    <scope>NUCLEOTIDE SEQUENCE</scope>
    <source>
        <strain evidence="2">02402/16</strain>
        <tissue evidence="2">Leaf</tissue>
    </source>
</reference>
<feature type="compositionally biased region" description="Gly residues" evidence="1">
    <location>
        <begin position="411"/>
        <end position="425"/>
    </location>
</feature>
<dbReference type="PANTHER" id="PTHR47481">
    <property type="match status" value="1"/>
</dbReference>
<protein>
    <submittedName>
        <fullName evidence="2">Uncharacterized protein</fullName>
    </submittedName>
</protein>
<feature type="region of interest" description="Disordered" evidence="1">
    <location>
        <begin position="566"/>
        <end position="643"/>
    </location>
</feature>
<dbReference type="Proteomes" id="UP001231189">
    <property type="component" value="Unassembled WGS sequence"/>
</dbReference>
<comment type="caution">
    <text evidence="2">The sequence shown here is derived from an EMBL/GenBank/DDBJ whole genome shotgun (WGS) entry which is preliminary data.</text>
</comment>
<feature type="compositionally biased region" description="Pro residues" evidence="1">
    <location>
        <begin position="427"/>
        <end position="441"/>
    </location>
</feature>
<dbReference type="AlphaFoldDB" id="A0AAD8RJ17"/>
<evidence type="ECO:0000313" key="2">
    <source>
        <dbReference type="EMBL" id="KAK1626255.1"/>
    </source>
</evidence>
<feature type="region of interest" description="Disordered" evidence="1">
    <location>
        <begin position="396"/>
        <end position="446"/>
    </location>
</feature>
<sequence>MMSSAALGSAAAAAPSVPASAGAAPSPFPVAPASPFLASQPLAWARSRLPSSTMAADHAAPSIPAGSVPPDPVVPIGSSAPAVPPSPGGLPPPSQLYGAPPPSYYGQYGAPGGWPSAPPSLGAYAAPGGYGAPAPGSWPPAPSTYGAPHGTPAYGGYPSPSYAAPGGWSTAPPPTAPAPSTDLSVYAPPRFPPAPPPPPPPEHPGSASGPFYFAHLIPVKLKVDNYLAWRAQVLPLLRSRYLEGYVDGTYPCPSPYDPAYHAWVAQDQAILSAIQSSLTESVSSLVIFAATSREAWGALHASFASQSHARAHAIRTQLGEVKLLDRSVTEYFNKVTGLADTLAAIGQPLRPEDFTSYVLNGLDEDYDNLCENIDARETPIPPRELYARLLATEQRVKKKHVAPSTANAAYRGGGKNPKTPTGGGKPPASPSPTPQPSPAARPPGVTTGGRPRACCPCCGAQQACQLCGLDGHIASRCHRRFKQDFLGIGNNGKGNEKQVALASHEQGSTPSYPIDHTWYMDTGATNHLTSEMGKLSTQEPYRGNDQVRTANGAGIGRGARLQLLEESPSSTSGTPVSGPPDDHVHVPCTLDVDRGGLAPSIPAASSSSPGSAPASVPGTMPASAAGSTPACVTPPRAPASPAPSLPGSLMSTFPLLSCRQCWASKCRGL</sequence>
<keyword evidence="3" id="KW-1185">Reference proteome</keyword>
<name>A0AAD8RJ17_LOLMU</name>
<accession>A0AAD8RJ17</accession>
<feature type="compositionally biased region" description="Pro residues" evidence="1">
    <location>
        <begin position="189"/>
        <end position="203"/>
    </location>
</feature>
<feature type="region of interest" description="Disordered" evidence="1">
    <location>
        <begin position="166"/>
        <end position="205"/>
    </location>
</feature>
<gene>
    <name evidence="2" type="ORF">QYE76_000570</name>
</gene>
<feature type="compositionally biased region" description="Low complexity" evidence="1">
    <location>
        <begin position="567"/>
        <end position="576"/>
    </location>
</feature>
<feature type="compositionally biased region" description="Low complexity" evidence="1">
    <location>
        <begin position="595"/>
        <end position="618"/>
    </location>
</feature>